<organism evidence="2 3">
    <name type="scientific">Arsukibacterium ikkense</name>
    <dbReference type="NCBI Taxonomy" id="336831"/>
    <lineage>
        <taxon>Bacteria</taxon>
        <taxon>Pseudomonadati</taxon>
        <taxon>Pseudomonadota</taxon>
        <taxon>Gammaproteobacteria</taxon>
        <taxon>Chromatiales</taxon>
        <taxon>Chromatiaceae</taxon>
        <taxon>Arsukibacterium</taxon>
    </lineage>
</organism>
<evidence type="ECO:0000313" key="2">
    <source>
        <dbReference type="EMBL" id="KKO46971.1"/>
    </source>
</evidence>
<evidence type="ECO:0000256" key="1">
    <source>
        <dbReference type="SAM" id="Phobius"/>
    </source>
</evidence>
<reference evidence="2 3" key="1">
    <citation type="submission" date="2015-03" db="EMBL/GenBank/DDBJ databases">
        <title>Draft genome sequences of two protease-producing strains of Arsukibacterium isolated from two cold and alkaline environments.</title>
        <authorList>
            <person name="Lylloff J.E."/>
            <person name="Skov L.B."/>
            <person name="Jepsen M."/>
            <person name="Hallin P.F."/>
            <person name="Sorensen S.J."/>
            <person name="Stougaard P."/>
            <person name="Glaring M.A."/>
        </authorList>
    </citation>
    <scope>NUCLEOTIDE SEQUENCE [LARGE SCALE GENOMIC DNA]</scope>
    <source>
        <strain evidence="2 3">GCM72</strain>
    </source>
</reference>
<sequence>MNAMKPKYTKRGVALVQVLFITTILSLMALHFTLTSRQQVAIATTLQDKVSAELQLLNWKNELLFTLLSQPATGSVGADNTVATQISQHWNFHGMAFSPADNVQIRLQDIEGLLSISIAGKDAELQQLFSYLQLPEADAVRIISELAAQQDLPSVIHRPLRAIAGRQMFLQSISELQQLPGISAEQYRTVAALTTNLQVSRFNPLNAPDALLRALLLPDIANEVIRLRNTNALTAASYSALVRIGDYENYSFVRGERLLIELEVTHGSAVAKRRFICYIRPENQFPLIWLD</sequence>
<keyword evidence="1" id="KW-0472">Membrane</keyword>
<proteinExistence type="predicted"/>
<gene>
    <name evidence="2" type="ORF">WG68_03290</name>
</gene>
<evidence type="ECO:0000313" key="3">
    <source>
        <dbReference type="Proteomes" id="UP000034228"/>
    </source>
</evidence>
<keyword evidence="3" id="KW-1185">Reference proteome</keyword>
<protein>
    <recommendedName>
        <fullName evidence="4">Type II secretion system protein K</fullName>
    </recommendedName>
</protein>
<dbReference type="Proteomes" id="UP000034228">
    <property type="component" value="Unassembled WGS sequence"/>
</dbReference>
<name>A0A0M2V8N5_9GAMM</name>
<comment type="caution">
    <text evidence="2">The sequence shown here is derived from an EMBL/GenBank/DDBJ whole genome shotgun (WGS) entry which is preliminary data.</text>
</comment>
<accession>A0A0M2V8N5</accession>
<evidence type="ECO:0008006" key="4">
    <source>
        <dbReference type="Google" id="ProtNLM"/>
    </source>
</evidence>
<dbReference type="AlphaFoldDB" id="A0A0M2V8N5"/>
<keyword evidence="1" id="KW-0812">Transmembrane</keyword>
<dbReference type="EMBL" id="LAHO01000002">
    <property type="protein sequence ID" value="KKO46971.1"/>
    <property type="molecule type" value="Genomic_DNA"/>
</dbReference>
<dbReference type="STRING" id="336831.WG68_03290"/>
<keyword evidence="1" id="KW-1133">Transmembrane helix</keyword>
<feature type="transmembrane region" description="Helical" evidence="1">
    <location>
        <begin position="12"/>
        <end position="34"/>
    </location>
</feature>